<keyword evidence="7" id="KW-0472">Membrane</keyword>
<dbReference type="CDD" id="cd03257">
    <property type="entry name" value="ABC_NikE_OppD_transporters"/>
    <property type="match status" value="1"/>
</dbReference>
<evidence type="ECO:0000256" key="7">
    <source>
        <dbReference type="ARBA" id="ARBA00023136"/>
    </source>
</evidence>
<dbReference type="EMBL" id="JAWLKB010000034">
    <property type="protein sequence ID" value="MDV6271207.1"/>
    <property type="molecule type" value="Genomic_DNA"/>
</dbReference>
<dbReference type="PROSITE" id="PS50893">
    <property type="entry name" value="ABC_TRANSPORTER_2"/>
    <property type="match status" value="1"/>
</dbReference>
<evidence type="ECO:0000256" key="3">
    <source>
        <dbReference type="ARBA" id="ARBA00022448"/>
    </source>
</evidence>
<comment type="caution">
    <text evidence="9">The sequence shown here is derived from an EMBL/GenBank/DDBJ whole genome shotgun (WGS) entry which is preliminary data.</text>
</comment>
<dbReference type="PROSITE" id="PS00211">
    <property type="entry name" value="ABC_TRANSPORTER_1"/>
    <property type="match status" value="1"/>
</dbReference>
<dbReference type="Pfam" id="PF08352">
    <property type="entry name" value="oligo_HPY"/>
    <property type="match status" value="1"/>
</dbReference>
<dbReference type="InterPro" id="IPR017871">
    <property type="entry name" value="ABC_transporter-like_CS"/>
</dbReference>
<dbReference type="SMART" id="SM00382">
    <property type="entry name" value="AAA"/>
    <property type="match status" value="1"/>
</dbReference>
<dbReference type="PANTHER" id="PTHR43297">
    <property type="entry name" value="OLIGOPEPTIDE TRANSPORT ATP-BINDING PROTEIN APPD"/>
    <property type="match status" value="1"/>
</dbReference>
<evidence type="ECO:0000259" key="8">
    <source>
        <dbReference type="PROSITE" id="PS50893"/>
    </source>
</evidence>
<dbReference type="NCBIfam" id="TIGR01727">
    <property type="entry name" value="oligo_HPY"/>
    <property type="match status" value="1"/>
</dbReference>
<dbReference type="Gene3D" id="3.40.50.300">
    <property type="entry name" value="P-loop containing nucleotide triphosphate hydrolases"/>
    <property type="match status" value="1"/>
</dbReference>
<gene>
    <name evidence="9" type="ORF">R3Q16_31785</name>
</gene>
<dbReference type="InterPro" id="IPR003593">
    <property type="entry name" value="AAA+_ATPase"/>
</dbReference>
<evidence type="ECO:0000256" key="1">
    <source>
        <dbReference type="ARBA" id="ARBA00004202"/>
    </source>
</evidence>
<keyword evidence="3" id="KW-0813">Transport</keyword>
<comment type="similarity">
    <text evidence="2">Belongs to the ABC transporter superfamily.</text>
</comment>
<dbReference type="SUPFAM" id="SSF52540">
    <property type="entry name" value="P-loop containing nucleoside triphosphate hydrolases"/>
    <property type="match status" value="1"/>
</dbReference>
<dbReference type="GO" id="GO:0005524">
    <property type="term" value="F:ATP binding"/>
    <property type="evidence" value="ECO:0007669"/>
    <property type="project" value="UniProtKB-KW"/>
</dbReference>
<keyword evidence="5" id="KW-0547">Nucleotide-binding</keyword>
<dbReference type="Proteomes" id="UP001185927">
    <property type="component" value="Unassembled WGS sequence"/>
</dbReference>
<evidence type="ECO:0000256" key="5">
    <source>
        <dbReference type="ARBA" id="ARBA00022741"/>
    </source>
</evidence>
<evidence type="ECO:0000256" key="2">
    <source>
        <dbReference type="ARBA" id="ARBA00005417"/>
    </source>
</evidence>
<feature type="domain" description="ABC transporter" evidence="8">
    <location>
        <begin position="21"/>
        <end position="269"/>
    </location>
</feature>
<reference evidence="9 10" key="1">
    <citation type="submission" date="2023-10" db="EMBL/GenBank/DDBJ databases">
        <title>Development of a sustainable strategy for remediation of hydrocarbon-contaminated territories based on the waste exchange concept.</title>
        <authorList>
            <person name="Krivoruchko A."/>
        </authorList>
    </citation>
    <scope>NUCLEOTIDE SEQUENCE [LARGE SCALE GENOMIC DNA]</scope>
    <source>
        <strain evidence="9 10">IEGM 1203</strain>
    </source>
</reference>
<name>A0ABU4C3X5_RHOGO</name>
<evidence type="ECO:0000313" key="9">
    <source>
        <dbReference type="EMBL" id="MDV6271207.1"/>
    </source>
</evidence>
<evidence type="ECO:0000313" key="10">
    <source>
        <dbReference type="Proteomes" id="UP001185927"/>
    </source>
</evidence>
<evidence type="ECO:0000256" key="4">
    <source>
        <dbReference type="ARBA" id="ARBA00022475"/>
    </source>
</evidence>
<keyword evidence="10" id="KW-1185">Reference proteome</keyword>
<dbReference type="Pfam" id="PF00005">
    <property type="entry name" value="ABC_tran"/>
    <property type="match status" value="1"/>
</dbReference>
<sequence>MQSSTLGEPVAAGSGEPLLAVRGLTVRFPQPRGQAALVVDGVDLSVRPGETLGIVGESGSGKSLLVRSLMGLLPTTAEVDGEAEFDGADLLRMPARRRQSLNGRELAMILQNPMISLNPVRRIGAQLIDPLRVHLGLSRKDATHRAVELLDLVRIPEAARRIRQYPHELSGGMRQRVTIAIALACSPKLIIADEPTTALDVTVQRQILDLLGSIQRDLGMAMILITHDLGVVADRADRIAVMYAGRLVERGPAADILYSPRHRYTEALLAAIPSMDQPMHTRLRSIDGGIPDPTRLPAGCRFAPRCAFAVDECHTDMPELFGSATHSAACFVPSGGV</sequence>
<evidence type="ECO:0000256" key="6">
    <source>
        <dbReference type="ARBA" id="ARBA00022840"/>
    </source>
</evidence>
<dbReference type="InterPro" id="IPR013563">
    <property type="entry name" value="Oligopep_ABC_C"/>
</dbReference>
<comment type="subcellular location">
    <subcellularLocation>
        <location evidence="1">Cell membrane</location>
        <topology evidence="1">Peripheral membrane protein</topology>
    </subcellularLocation>
</comment>
<organism evidence="9 10">
    <name type="scientific">Rhodococcus globerulus</name>
    <dbReference type="NCBI Taxonomy" id="33008"/>
    <lineage>
        <taxon>Bacteria</taxon>
        <taxon>Bacillati</taxon>
        <taxon>Actinomycetota</taxon>
        <taxon>Actinomycetes</taxon>
        <taxon>Mycobacteriales</taxon>
        <taxon>Nocardiaceae</taxon>
        <taxon>Rhodococcus</taxon>
    </lineage>
</organism>
<dbReference type="RefSeq" id="WP_317545668.1">
    <property type="nucleotide sequence ID" value="NZ_JAWLKB010000034.1"/>
</dbReference>
<dbReference type="InterPro" id="IPR027417">
    <property type="entry name" value="P-loop_NTPase"/>
</dbReference>
<dbReference type="PANTHER" id="PTHR43297:SF2">
    <property type="entry name" value="DIPEPTIDE TRANSPORT ATP-BINDING PROTEIN DPPD"/>
    <property type="match status" value="1"/>
</dbReference>
<dbReference type="InterPro" id="IPR050388">
    <property type="entry name" value="ABC_Ni/Peptide_Import"/>
</dbReference>
<keyword evidence="6 9" id="KW-0067">ATP-binding</keyword>
<keyword evidence="4" id="KW-1003">Cell membrane</keyword>
<accession>A0ABU4C3X5</accession>
<protein>
    <submittedName>
        <fullName evidence="9">ABC transporter ATP-binding protein</fullName>
    </submittedName>
</protein>
<dbReference type="InterPro" id="IPR003439">
    <property type="entry name" value="ABC_transporter-like_ATP-bd"/>
</dbReference>
<proteinExistence type="inferred from homology"/>